<dbReference type="RefSeq" id="WP_088907332.1">
    <property type="nucleotide sequence ID" value="NZ_CP018145.1"/>
</dbReference>
<sequence>MSYLLETVDLSVAFGEQTVINKVSLRIPKQRFTSIIGPNGAGKTTLFNLLSGQLSPSQGTIKYKGQEITHLPPAARTRLGIGRSFQLTNLFPKLTVRENIRLAVQAAQGVRFRLWISQADQMRQAEEVERLLQLVLLEKKADVLASLLAHGEKRKLELAMLLGLRPDVLLLDEPTAGISLEEVPAVLRVIESIKESNSCTIILIEHKMDMVKSLSDHMVVLFHGELLAEGTPTDMMRNEQVQSAYLGGLYKHDAAT</sequence>
<dbReference type="Gene3D" id="3.40.50.300">
    <property type="entry name" value="P-loop containing nucleotide triphosphate hydrolases"/>
    <property type="match status" value="1"/>
</dbReference>
<dbReference type="InterPro" id="IPR003593">
    <property type="entry name" value="AAA+_ATPase"/>
</dbReference>
<dbReference type="SUPFAM" id="SSF52540">
    <property type="entry name" value="P-loop containing nucleoside triphosphate hydrolases"/>
    <property type="match status" value="1"/>
</dbReference>
<evidence type="ECO:0000313" key="5">
    <source>
        <dbReference type="EMBL" id="ASJ53534.1"/>
    </source>
</evidence>
<dbReference type="CDD" id="cd03219">
    <property type="entry name" value="ABC_Mj1267_LivG_branched"/>
    <property type="match status" value="1"/>
</dbReference>
<dbReference type="GO" id="GO:0016887">
    <property type="term" value="F:ATP hydrolysis activity"/>
    <property type="evidence" value="ECO:0007669"/>
    <property type="project" value="InterPro"/>
</dbReference>
<evidence type="ECO:0000256" key="3">
    <source>
        <dbReference type="ARBA" id="ARBA00022840"/>
    </source>
</evidence>
<dbReference type="EMBL" id="CP018145">
    <property type="protein sequence ID" value="ASJ53534.1"/>
    <property type="molecule type" value="Genomic_DNA"/>
</dbReference>
<dbReference type="PANTHER" id="PTHR45772">
    <property type="entry name" value="CONSERVED COMPONENT OF ABC TRANSPORTER FOR NATURAL AMINO ACIDS-RELATED"/>
    <property type="match status" value="1"/>
</dbReference>
<dbReference type="Pfam" id="PF00005">
    <property type="entry name" value="ABC_tran"/>
    <property type="match status" value="1"/>
</dbReference>
<dbReference type="PANTHER" id="PTHR45772:SF3">
    <property type="entry name" value="ABC TRANSPORTER ATP-BINDING PROTEIN"/>
    <property type="match status" value="1"/>
</dbReference>
<feature type="domain" description="ABC transporter" evidence="4">
    <location>
        <begin position="5"/>
        <end position="248"/>
    </location>
</feature>
<dbReference type="AlphaFoldDB" id="A0A220MEQ2"/>
<organism evidence="5 6">
    <name type="scientific">Brevibacillus formosus</name>
    <dbReference type="NCBI Taxonomy" id="54913"/>
    <lineage>
        <taxon>Bacteria</taxon>
        <taxon>Bacillati</taxon>
        <taxon>Bacillota</taxon>
        <taxon>Bacilli</taxon>
        <taxon>Bacillales</taxon>
        <taxon>Paenibacillaceae</taxon>
        <taxon>Brevibacillus</taxon>
    </lineage>
</organism>
<evidence type="ECO:0000259" key="4">
    <source>
        <dbReference type="PROSITE" id="PS50893"/>
    </source>
</evidence>
<keyword evidence="2" id="KW-0547">Nucleotide-binding</keyword>
<dbReference type="PROSITE" id="PS50893">
    <property type="entry name" value="ABC_TRANSPORTER_2"/>
    <property type="match status" value="1"/>
</dbReference>
<dbReference type="SMART" id="SM00382">
    <property type="entry name" value="AAA"/>
    <property type="match status" value="1"/>
</dbReference>
<dbReference type="GO" id="GO:0005886">
    <property type="term" value="C:plasma membrane"/>
    <property type="evidence" value="ECO:0007669"/>
    <property type="project" value="TreeGrafter"/>
</dbReference>
<dbReference type="PROSITE" id="PS00211">
    <property type="entry name" value="ABC_TRANSPORTER_1"/>
    <property type="match status" value="1"/>
</dbReference>
<keyword evidence="3 5" id="KW-0067">ATP-binding</keyword>
<dbReference type="Proteomes" id="UP000197781">
    <property type="component" value="Chromosome"/>
</dbReference>
<dbReference type="KEGG" id="bfm:BP422_08150"/>
<dbReference type="GO" id="GO:0005524">
    <property type="term" value="F:ATP binding"/>
    <property type="evidence" value="ECO:0007669"/>
    <property type="project" value="UniProtKB-KW"/>
</dbReference>
<dbReference type="Pfam" id="PF12399">
    <property type="entry name" value="BCA_ABC_TP_C"/>
    <property type="match status" value="1"/>
</dbReference>
<protein>
    <submittedName>
        <fullName evidence="5">ABC transporter ATP-binding protein</fullName>
    </submittedName>
</protein>
<accession>A0A220MEQ2</accession>
<reference evidence="5 6" key="1">
    <citation type="submission" date="2016-11" db="EMBL/GenBank/DDBJ databases">
        <authorList>
            <person name="Jaros S."/>
            <person name="Januszkiewicz K."/>
            <person name="Wedrychowicz H."/>
        </authorList>
    </citation>
    <scope>NUCLEOTIDE SEQUENCE [LARGE SCALE GENOMIC DNA]</scope>
    <source>
        <strain evidence="5 6">NF2</strain>
    </source>
</reference>
<name>A0A220MEQ2_9BACL</name>
<evidence type="ECO:0000256" key="1">
    <source>
        <dbReference type="ARBA" id="ARBA00022448"/>
    </source>
</evidence>
<proteinExistence type="predicted"/>
<dbReference type="FunFam" id="3.40.50.300:FF:000421">
    <property type="entry name" value="Branched-chain amino acid ABC transporter ATP-binding protein"/>
    <property type="match status" value="1"/>
</dbReference>
<keyword evidence="1" id="KW-0813">Transport</keyword>
<evidence type="ECO:0000256" key="2">
    <source>
        <dbReference type="ARBA" id="ARBA00022741"/>
    </source>
</evidence>
<dbReference type="InterPro" id="IPR051120">
    <property type="entry name" value="ABC_AA/LPS_Transport"/>
</dbReference>
<dbReference type="InterPro" id="IPR017871">
    <property type="entry name" value="ABC_transporter-like_CS"/>
</dbReference>
<evidence type="ECO:0000313" key="6">
    <source>
        <dbReference type="Proteomes" id="UP000197781"/>
    </source>
</evidence>
<gene>
    <name evidence="5" type="ORF">BP422_08150</name>
</gene>
<dbReference type="InterPro" id="IPR027417">
    <property type="entry name" value="P-loop_NTPase"/>
</dbReference>
<dbReference type="InterPro" id="IPR032823">
    <property type="entry name" value="BCA_ABC_TP_C"/>
</dbReference>
<dbReference type="InterPro" id="IPR003439">
    <property type="entry name" value="ABC_transporter-like_ATP-bd"/>
</dbReference>